<feature type="signal peptide" evidence="2">
    <location>
        <begin position="1"/>
        <end position="29"/>
    </location>
</feature>
<feature type="compositionally biased region" description="Basic residues" evidence="1">
    <location>
        <begin position="217"/>
        <end position="227"/>
    </location>
</feature>
<feature type="chain" id="PRO_5006457099" evidence="2">
    <location>
        <begin position="30"/>
        <end position="253"/>
    </location>
</feature>
<feature type="region of interest" description="Disordered" evidence="1">
    <location>
        <begin position="210"/>
        <end position="253"/>
    </location>
</feature>
<keyword evidence="4" id="KW-1185">Reference proteome</keyword>
<evidence type="ECO:0000256" key="2">
    <source>
        <dbReference type="SAM" id="SignalP"/>
    </source>
</evidence>
<evidence type="ECO:0000313" key="4">
    <source>
        <dbReference type="Proteomes" id="UP000008792"/>
    </source>
</evidence>
<proteinExistence type="predicted"/>
<feature type="region of interest" description="Disordered" evidence="1">
    <location>
        <begin position="118"/>
        <end position="155"/>
    </location>
</feature>
<dbReference type="EMBL" id="CH940647">
    <property type="protein sequence ID" value="EDW69830.2"/>
    <property type="molecule type" value="Genomic_DNA"/>
</dbReference>
<accession>B4LCG7</accession>
<evidence type="ECO:0000313" key="3">
    <source>
        <dbReference type="EMBL" id="EDW69830.2"/>
    </source>
</evidence>
<keyword evidence="2" id="KW-0732">Signal</keyword>
<dbReference type="eggNOG" id="ENOG502T93V">
    <property type="taxonomic scope" value="Eukaryota"/>
</dbReference>
<protein>
    <submittedName>
        <fullName evidence="3">Uncharacterized protein</fullName>
    </submittedName>
</protein>
<dbReference type="FunCoup" id="B4LCG7">
    <property type="interactions" value="16"/>
</dbReference>
<dbReference type="InParanoid" id="B4LCG7"/>
<name>B4LCG7_DROVI</name>
<feature type="region of interest" description="Disordered" evidence="1">
    <location>
        <begin position="54"/>
        <end position="77"/>
    </location>
</feature>
<feature type="compositionally biased region" description="Low complexity" evidence="1">
    <location>
        <begin position="54"/>
        <end position="73"/>
    </location>
</feature>
<reference evidence="3 4" key="1">
    <citation type="journal article" date="2007" name="Nature">
        <title>Evolution of genes and genomes on the Drosophila phylogeny.</title>
        <authorList>
            <consortium name="Drosophila 12 Genomes Consortium"/>
            <person name="Clark A.G."/>
            <person name="Eisen M.B."/>
            <person name="Smith D.R."/>
            <person name="Bergman C.M."/>
            <person name="Oliver B."/>
            <person name="Markow T.A."/>
            <person name="Kaufman T.C."/>
            <person name="Kellis M."/>
            <person name="Gelbart W."/>
            <person name="Iyer V.N."/>
            <person name="Pollard D.A."/>
            <person name="Sackton T.B."/>
            <person name="Larracuente A.M."/>
            <person name="Singh N.D."/>
            <person name="Abad J.P."/>
            <person name="Abt D.N."/>
            <person name="Adryan B."/>
            <person name="Aguade M."/>
            <person name="Akashi H."/>
            <person name="Anderson W.W."/>
            <person name="Aquadro C.F."/>
            <person name="Ardell D.H."/>
            <person name="Arguello R."/>
            <person name="Artieri C.G."/>
            <person name="Barbash D.A."/>
            <person name="Barker D."/>
            <person name="Barsanti P."/>
            <person name="Batterham P."/>
            <person name="Batzoglou S."/>
            <person name="Begun D."/>
            <person name="Bhutkar A."/>
            <person name="Blanco E."/>
            <person name="Bosak S.A."/>
            <person name="Bradley R.K."/>
            <person name="Brand A.D."/>
            <person name="Brent M.R."/>
            <person name="Brooks A.N."/>
            <person name="Brown R.H."/>
            <person name="Butlin R.K."/>
            <person name="Caggese C."/>
            <person name="Calvi B.R."/>
            <person name="Bernardo de Carvalho A."/>
            <person name="Caspi A."/>
            <person name="Castrezana S."/>
            <person name="Celniker S.E."/>
            <person name="Chang J.L."/>
            <person name="Chapple C."/>
            <person name="Chatterji S."/>
            <person name="Chinwalla A."/>
            <person name="Civetta A."/>
            <person name="Clifton S.W."/>
            <person name="Comeron J.M."/>
            <person name="Costello J.C."/>
            <person name="Coyne J.A."/>
            <person name="Daub J."/>
            <person name="David R.G."/>
            <person name="Delcher A.L."/>
            <person name="Delehaunty K."/>
            <person name="Do C.B."/>
            <person name="Ebling H."/>
            <person name="Edwards K."/>
            <person name="Eickbush T."/>
            <person name="Evans J.D."/>
            <person name="Filipski A."/>
            <person name="Findeiss S."/>
            <person name="Freyhult E."/>
            <person name="Fulton L."/>
            <person name="Fulton R."/>
            <person name="Garcia A.C."/>
            <person name="Gardiner A."/>
            <person name="Garfield D.A."/>
            <person name="Garvin B.E."/>
            <person name="Gibson G."/>
            <person name="Gilbert D."/>
            <person name="Gnerre S."/>
            <person name="Godfrey J."/>
            <person name="Good R."/>
            <person name="Gotea V."/>
            <person name="Gravely B."/>
            <person name="Greenberg A.J."/>
            <person name="Griffiths-Jones S."/>
            <person name="Gross S."/>
            <person name="Guigo R."/>
            <person name="Gustafson E.A."/>
            <person name="Haerty W."/>
            <person name="Hahn M.W."/>
            <person name="Halligan D.L."/>
            <person name="Halpern A.L."/>
            <person name="Halter G.M."/>
            <person name="Han M.V."/>
            <person name="Heger A."/>
            <person name="Hillier L."/>
            <person name="Hinrichs A.S."/>
            <person name="Holmes I."/>
            <person name="Hoskins R.A."/>
            <person name="Hubisz M.J."/>
            <person name="Hultmark D."/>
            <person name="Huntley M.A."/>
            <person name="Jaffe D.B."/>
            <person name="Jagadeeshan S."/>
            <person name="Jeck W.R."/>
            <person name="Johnson J."/>
            <person name="Jones C.D."/>
            <person name="Jordan W.C."/>
            <person name="Karpen G.H."/>
            <person name="Kataoka E."/>
            <person name="Keightley P.D."/>
            <person name="Kheradpour P."/>
            <person name="Kirkness E.F."/>
            <person name="Koerich L.B."/>
            <person name="Kristiansen K."/>
            <person name="Kudrna D."/>
            <person name="Kulathinal R.J."/>
            <person name="Kumar S."/>
            <person name="Kwok R."/>
            <person name="Lander E."/>
            <person name="Langley C.H."/>
            <person name="Lapoint R."/>
            <person name="Lazzaro B.P."/>
            <person name="Lee S.J."/>
            <person name="Levesque L."/>
            <person name="Li R."/>
            <person name="Lin C.F."/>
            <person name="Lin M.F."/>
            <person name="Lindblad-Toh K."/>
            <person name="Llopart A."/>
            <person name="Long M."/>
            <person name="Low L."/>
            <person name="Lozovsky E."/>
            <person name="Lu J."/>
            <person name="Luo M."/>
            <person name="Machado C.A."/>
            <person name="Makalowski W."/>
            <person name="Marzo M."/>
            <person name="Matsuda M."/>
            <person name="Matzkin L."/>
            <person name="McAllister B."/>
            <person name="McBride C.S."/>
            <person name="McKernan B."/>
            <person name="McKernan K."/>
            <person name="Mendez-Lago M."/>
            <person name="Minx P."/>
            <person name="Mollenhauer M.U."/>
            <person name="Montooth K."/>
            <person name="Mount S.M."/>
            <person name="Mu X."/>
            <person name="Myers E."/>
            <person name="Negre B."/>
            <person name="Newfeld S."/>
            <person name="Nielsen R."/>
            <person name="Noor M.A."/>
            <person name="O'Grady P."/>
            <person name="Pachter L."/>
            <person name="Papaceit M."/>
            <person name="Parisi M.J."/>
            <person name="Parisi M."/>
            <person name="Parts L."/>
            <person name="Pedersen J.S."/>
            <person name="Pesole G."/>
            <person name="Phillippy A.M."/>
            <person name="Ponting C.P."/>
            <person name="Pop M."/>
            <person name="Porcelli D."/>
            <person name="Powell J.R."/>
            <person name="Prohaska S."/>
            <person name="Pruitt K."/>
            <person name="Puig M."/>
            <person name="Quesneville H."/>
            <person name="Ram K.R."/>
            <person name="Rand D."/>
            <person name="Rasmussen M.D."/>
            <person name="Reed L.K."/>
            <person name="Reenan R."/>
            <person name="Reily A."/>
            <person name="Remington K.A."/>
            <person name="Rieger T.T."/>
            <person name="Ritchie M.G."/>
            <person name="Robin C."/>
            <person name="Rogers Y.H."/>
            <person name="Rohde C."/>
            <person name="Rozas J."/>
            <person name="Rubenfield M.J."/>
            <person name="Ruiz A."/>
            <person name="Russo S."/>
            <person name="Salzberg S.L."/>
            <person name="Sanchez-Gracia A."/>
            <person name="Saranga D.J."/>
            <person name="Sato H."/>
            <person name="Schaeffer S.W."/>
            <person name="Schatz M.C."/>
            <person name="Schlenke T."/>
            <person name="Schwartz R."/>
            <person name="Segarra C."/>
            <person name="Singh R.S."/>
            <person name="Sirot L."/>
            <person name="Sirota M."/>
            <person name="Sisneros N.B."/>
            <person name="Smith C.D."/>
            <person name="Smith T.F."/>
            <person name="Spieth J."/>
            <person name="Stage D.E."/>
            <person name="Stark A."/>
            <person name="Stephan W."/>
            <person name="Strausberg R.L."/>
            <person name="Strempel S."/>
            <person name="Sturgill D."/>
            <person name="Sutton G."/>
            <person name="Sutton G.G."/>
            <person name="Tao W."/>
            <person name="Teichmann S."/>
            <person name="Tobari Y.N."/>
            <person name="Tomimura Y."/>
            <person name="Tsolas J.M."/>
            <person name="Valente V.L."/>
            <person name="Venter E."/>
            <person name="Venter J.C."/>
            <person name="Vicario S."/>
            <person name="Vieira F.G."/>
            <person name="Vilella A.J."/>
            <person name="Villasante A."/>
            <person name="Walenz B."/>
            <person name="Wang J."/>
            <person name="Wasserman M."/>
            <person name="Watts T."/>
            <person name="Wilson D."/>
            <person name="Wilson R.K."/>
            <person name="Wing R.A."/>
            <person name="Wolfner M.F."/>
            <person name="Wong A."/>
            <person name="Wong G.K."/>
            <person name="Wu C.I."/>
            <person name="Wu G."/>
            <person name="Yamamoto D."/>
            <person name="Yang H.P."/>
            <person name="Yang S.P."/>
            <person name="Yorke J.A."/>
            <person name="Yoshida K."/>
            <person name="Zdobnov E."/>
            <person name="Zhang P."/>
            <person name="Zhang Y."/>
            <person name="Zimin A.V."/>
            <person name="Baldwin J."/>
            <person name="Abdouelleil A."/>
            <person name="Abdulkadir J."/>
            <person name="Abebe A."/>
            <person name="Abera B."/>
            <person name="Abreu J."/>
            <person name="Acer S.C."/>
            <person name="Aftuck L."/>
            <person name="Alexander A."/>
            <person name="An P."/>
            <person name="Anderson E."/>
            <person name="Anderson S."/>
            <person name="Arachi H."/>
            <person name="Azer M."/>
            <person name="Bachantsang P."/>
            <person name="Barry A."/>
            <person name="Bayul T."/>
            <person name="Berlin A."/>
            <person name="Bessette D."/>
            <person name="Bloom T."/>
            <person name="Blye J."/>
            <person name="Boguslavskiy L."/>
            <person name="Bonnet C."/>
            <person name="Boukhgalter B."/>
            <person name="Bourzgui I."/>
            <person name="Brown A."/>
            <person name="Cahill P."/>
            <person name="Channer S."/>
            <person name="Cheshatsang Y."/>
            <person name="Chuda L."/>
            <person name="Citroen M."/>
            <person name="Collymore A."/>
            <person name="Cooke P."/>
            <person name="Costello M."/>
            <person name="D'Aco K."/>
            <person name="Daza R."/>
            <person name="De Haan G."/>
            <person name="DeGray S."/>
            <person name="DeMaso C."/>
            <person name="Dhargay N."/>
            <person name="Dooley K."/>
            <person name="Dooley E."/>
            <person name="Doricent M."/>
            <person name="Dorje P."/>
            <person name="Dorjee K."/>
            <person name="Dupes A."/>
            <person name="Elong R."/>
            <person name="Falk J."/>
            <person name="Farina A."/>
            <person name="Faro S."/>
            <person name="Ferguson D."/>
            <person name="Fisher S."/>
            <person name="Foley C.D."/>
            <person name="Franke A."/>
            <person name="Friedrich D."/>
            <person name="Gadbois L."/>
            <person name="Gearin G."/>
            <person name="Gearin C.R."/>
            <person name="Giannoukos G."/>
            <person name="Goode T."/>
            <person name="Graham J."/>
            <person name="Grandbois E."/>
            <person name="Grewal S."/>
            <person name="Gyaltsen K."/>
            <person name="Hafez N."/>
            <person name="Hagos B."/>
            <person name="Hall J."/>
            <person name="Henson C."/>
            <person name="Hollinger A."/>
            <person name="Honan T."/>
            <person name="Huard M.D."/>
            <person name="Hughes L."/>
            <person name="Hurhula B."/>
            <person name="Husby M.E."/>
            <person name="Kamat A."/>
            <person name="Kanga B."/>
            <person name="Kashin S."/>
            <person name="Khazanovich D."/>
            <person name="Kisner P."/>
            <person name="Lance K."/>
            <person name="Lara M."/>
            <person name="Lee W."/>
            <person name="Lennon N."/>
            <person name="Letendre F."/>
            <person name="LeVine R."/>
            <person name="Lipovsky A."/>
            <person name="Liu X."/>
            <person name="Liu J."/>
            <person name="Liu S."/>
            <person name="Lokyitsang T."/>
            <person name="Lokyitsang Y."/>
            <person name="Lubonja R."/>
            <person name="Lui A."/>
            <person name="MacDonald P."/>
            <person name="Magnisalis V."/>
            <person name="Maru K."/>
            <person name="Matthews C."/>
            <person name="McCusker W."/>
            <person name="McDonough S."/>
            <person name="Mehta T."/>
            <person name="Meldrim J."/>
            <person name="Meneus L."/>
            <person name="Mihai O."/>
            <person name="Mihalev A."/>
            <person name="Mihova T."/>
            <person name="Mittelman R."/>
            <person name="Mlenga V."/>
            <person name="Montmayeur A."/>
            <person name="Mulrain L."/>
            <person name="Navidi A."/>
            <person name="Naylor J."/>
            <person name="Negash T."/>
            <person name="Nguyen T."/>
            <person name="Nguyen N."/>
            <person name="Nicol R."/>
            <person name="Norbu C."/>
            <person name="Norbu N."/>
            <person name="Novod N."/>
            <person name="O'Neill B."/>
            <person name="Osman S."/>
            <person name="Markiewicz E."/>
            <person name="Oyono O.L."/>
            <person name="Patti C."/>
            <person name="Phunkhang P."/>
            <person name="Pierre F."/>
            <person name="Priest M."/>
            <person name="Raghuraman S."/>
            <person name="Rege F."/>
            <person name="Reyes R."/>
            <person name="Rise C."/>
            <person name="Rogov P."/>
            <person name="Ross K."/>
            <person name="Ryan E."/>
            <person name="Settipalli S."/>
            <person name="Shea T."/>
            <person name="Sherpa N."/>
            <person name="Shi L."/>
            <person name="Shih D."/>
            <person name="Sparrow T."/>
            <person name="Spaulding J."/>
            <person name="Stalker J."/>
            <person name="Stange-Thomann N."/>
            <person name="Stavropoulos S."/>
            <person name="Stone C."/>
            <person name="Strader C."/>
            <person name="Tesfaye S."/>
            <person name="Thomson T."/>
            <person name="Thoulutsang Y."/>
            <person name="Thoulutsang D."/>
            <person name="Topham K."/>
            <person name="Topping I."/>
            <person name="Tsamla T."/>
            <person name="Vassiliev H."/>
            <person name="Vo A."/>
            <person name="Wangchuk T."/>
            <person name="Wangdi T."/>
            <person name="Weiand M."/>
            <person name="Wilkinson J."/>
            <person name="Wilson A."/>
            <person name="Yadav S."/>
            <person name="Young G."/>
            <person name="Yu Q."/>
            <person name="Zembek L."/>
            <person name="Zhong D."/>
            <person name="Zimmer A."/>
            <person name="Zwirko Z."/>
            <person name="Jaffe D.B."/>
            <person name="Alvarez P."/>
            <person name="Brockman W."/>
            <person name="Butler J."/>
            <person name="Chin C."/>
            <person name="Gnerre S."/>
            <person name="Grabherr M."/>
            <person name="Kleber M."/>
            <person name="Mauceli E."/>
            <person name="MacCallum I."/>
        </authorList>
    </citation>
    <scope>NUCLEOTIDE SEQUENCE [LARGE SCALE GENOMIC DNA]</scope>
    <source>
        <strain evidence="4">Tucson 15010-1051.87</strain>
    </source>
</reference>
<dbReference type="HOGENOM" id="CLU_1225940_0_0_1"/>
<dbReference type="AlphaFoldDB" id="B4LCG7"/>
<sequence>MWFRLGLGISLSCVYSLVSVLLCNTLCAAKELAQNNVNPNDSEEAHKLEILLESTRTSTTPKPISSSTTKTSTYETHIEDHEYNFKNDRLPALTEDEFNSLSHDANPQHFLKQLAEPPVDTTEPQVDPTKPPPDPTKSQTESTQPQNTKSDPIAGTPIYITIPIYINTSGKMPISLTIGDQELPLERRSSAQKKNHSTKSPNSYFNRLLEKIEPPKRRTTNRHRSQSRSKIQALKERNASQLYKKLSTAENEE</sequence>
<feature type="compositionally biased region" description="Polar residues" evidence="1">
    <location>
        <begin position="138"/>
        <end position="150"/>
    </location>
</feature>
<evidence type="ECO:0000256" key="1">
    <source>
        <dbReference type="SAM" id="MobiDB-lite"/>
    </source>
</evidence>
<gene>
    <name evidence="3" type="primary">Dvir\GJ13477</name>
    <name evidence="3" type="ORF">Dvir_GJ13477</name>
</gene>
<dbReference type="OrthoDB" id="8016551at2759"/>
<dbReference type="Proteomes" id="UP000008792">
    <property type="component" value="Unassembled WGS sequence"/>
</dbReference>
<organism evidence="3 4">
    <name type="scientific">Drosophila virilis</name>
    <name type="common">Fruit fly</name>
    <dbReference type="NCBI Taxonomy" id="7244"/>
    <lineage>
        <taxon>Eukaryota</taxon>
        <taxon>Metazoa</taxon>
        <taxon>Ecdysozoa</taxon>
        <taxon>Arthropoda</taxon>
        <taxon>Hexapoda</taxon>
        <taxon>Insecta</taxon>
        <taxon>Pterygota</taxon>
        <taxon>Neoptera</taxon>
        <taxon>Endopterygota</taxon>
        <taxon>Diptera</taxon>
        <taxon>Brachycera</taxon>
        <taxon>Muscomorpha</taxon>
        <taxon>Ephydroidea</taxon>
        <taxon>Drosophilidae</taxon>
        <taxon>Drosophila</taxon>
    </lineage>
</organism>